<evidence type="ECO:0000256" key="5">
    <source>
        <dbReference type="ARBA" id="ARBA00023136"/>
    </source>
</evidence>
<name>A0A1W0WMC2_HYPEX</name>
<keyword evidence="9" id="KW-1185">Reference proteome</keyword>
<comment type="subcellular location">
    <subcellularLocation>
        <location evidence="1">Membrane</location>
        <topology evidence="1">Single-pass membrane protein</topology>
    </subcellularLocation>
</comment>
<feature type="domain" description="V-type proton ATPase subunit S1/VOA1 transmembrane" evidence="7">
    <location>
        <begin position="236"/>
        <end position="272"/>
    </location>
</feature>
<dbReference type="GO" id="GO:0033176">
    <property type="term" value="C:proton-transporting V-type ATPase complex"/>
    <property type="evidence" value="ECO:0007669"/>
    <property type="project" value="TreeGrafter"/>
</dbReference>
<feature type="transmembrane region" description="Helical" evidence="6">
    <location>
        <begin position="238"/>
        <end position="264"/>
    </location>
</feature>
<dbReference type="InterPro" id="IPR046756">
    <property type="entry name" value="VAS1/VOA1_TM"/>
</dbReference>
<keyword evidence="5 6" id="KW-0472">Membrane</keyword>
<dbReference type="PANTHER" id="PTHR12471:SF7">
    <property type="entry name" value="V-TYPE PROTON ATPASE SUBUNIT S1"/>
    <property type="match status" value="1"/>
</dbReference>
<dbReference type="PANTHER" id="PTHR12471">
    <property type="entry name" value="VACUOLAR ATP SYNTHASE SUBUNIT S1"/>
    <property type="match status" value="1"/>
</dbReference>
<evidence type="ECO:0000256" key="1">
    <source>
        <dbReference type="ARBA" id="ARBA00004167"/>
    </source>
</evidence>
<dbReference type="EMBL" id="MTYJ01000076">
    <property type="protein sequence ID" value="OQV16307.1"/>
    <property type="molecule type" value="Genomic_DNA"/>
</dbReference>
<organism evidence="8 9">
    <name type="scientific">Hypsibius exemplaris</name>
    <name type="common">Freshwater tardigrade</name>
    <dbReference type="NCBI Taxonomy" id="2072580"/>
    <lineage>
        <taxon>Eukaryota</taxon>
        <taxon>Metazoa</taxon>
        <taxon>Ecdysozoa</taxon>
        <taxon>Tardigrada</taxon>
        <taxon>Eutardigrada</taxon>
        <taxon>Parachela</taxon>
        <taxon>Hypsibioidea</taxon>
        <taxon>Hypsibiidae</taxon>
        <taxon>Hypsibius</taxon>
    </lineage>
</organism>
<dbReference type="Pfam" id="PF20520">
    <property type="entry name" value="Ac45-VOA1_TM"/>
    <property type="match status" value="1"/>
</dbReference>
<gene>
    <name evidence="8" type="ORF">BV898_09615</name>
</gene>
<evidence type="ECO:0000313" key="9">
    <source>
        <dbReference type="Proteomes" id="UP000192578"/>
    </source>
</evidence>
<proteinExistence type="inferred from homology"/>
<dbReference type="GO" id="GO:0001671">
    <property type="term" value="F:ATPase activator activity"/>
    <property type="evidence" value="ECO:0007669"/>
    <property type="project" value="TreeGrafter"/>
</dbReference>
<keyword evidence="4 6" id="KW-1133">Transmembrane helix</keyword>
<sequence length="276" mass="29443">MFPFVFPGFVTLTVVLSSIAYAIKIQTISEATQERPLRLKRDATTGSAVVGDGIFGNQTLILSSTCVRLETNSIGFSARQFTQAAGAMSLNPFTASNGTTMVVTGSCVNSTPADLTVVFSNLAAVTNTSSASFSFHFTQDAISWYLSSVFASISFADALTKEHVVLTDRPISAGIHATLDTAYYCNNQHPLATFWNAYPTANNLQLSLIFENLIVQPFMASPAAGYTANEGCEYAFGIGIWMAIICGLIMAAILGFGVAMLANVQAPLRLDDPKLD</sequence>
<dbReference type="Gene3D" id="2.40.160.110">
    <property type="match status" value="1"/>
</dbReference>
<evidence type="ECO:0000313" key="8">
    <source>
        <dbReference type="EMBL" id="OQV16307.1"/>
    </source>
</evidence>
<evidence type="ECO:0000256" key="3">
    <source>
        <dbReference type="ARBA" id="ARBA00022692"/>
    </source>
</evidence>
<evidence type="ECO:0000256" key="6">
    <source>
        <dbReference type="SAM" id="Phobius"/>
    </source>
</evidence>
<evidence type="ECO:0000259" key="7">
    <source>
        <dbReference type="Pfam" id="PF20520"/>
    </source>
</evidence>
<reference evidence="9" key="1">
    <citation type="submission" date="2017-01" db="EMBL/GenBank/DDBJ databases">
        <title>Comparative genomics of anhydrobiosis in the tardigrade Hypsibius dujardini.</title>
        <authorList>
            <person name="Yoshida Y."/>
            <person name="Koutsovoulos G."/>
            <person name="Laetsch D."/>
            <person name="Stevens L."/>
            <person name="Kumar S."/>
            <person name="Horikawa D."/>
            <person name="Ishino K."/>
            <person name="Komine S."/>
            <person name="Tomita M."/>
            <person name="Blaxter M."/>
            <person name="Arakawa K."/>
        </authorList>
    </citation>
    <scope>NUCLEOTIDE SEQUENCE [LARGE SCALE GENOMIC DNA]</scope>
    <source>
        <strain evidence="9">Z151</strain>
    </source>
</reference>
<evidence type="ECO:0000256" key="4">
    <source>
        <dbReference type="ARBA" id="ARBA00022989"/>
    </source>
</evidence>
<comment type="caution">
    <text evidence="8">The sequence shown here is derived from an EMBL/GenBank/DDBJ whole genome shotgun (WGS) entry which is preliminary data.</text>
</comment>
<keyword evidence="3 6" id="KW-0812">Transmembrane</keyword>
<protein>
    <recommendedName>
        <fullName evidence="7">V-type proton ATPase subunit S1/VOA1 transmembrane domain-containing protein</fullName>
    </recommendedName>
</protein>
<dbReference type="GO" id="GO:0030641">
    <property type="term" value="P:regulation of cellular pH"/>
    <property type="evidence" value="ECO:0007669"/>
    <property type="project" value="TreeGrafter"/>
</dbReference>
<evidence type="ECO:0000256" key="2">
    <source>
        <dbReference type="ARBA" id="ARBA00009037"/>
    </source>
</evidence>
<comment type="similarity">
    <text evidence="2">Belongs to the vacuolar ATPase subunit S1 family.</text>
</comment>
<accession>A0A1W0WMC2</accession>
<dbReference type="InterPro" id="IPR008388">
    <property type="entry name" value="Ac45_acc_su"/>
</dbReference>
<dbReference type="Proteomes" id="UP000192578">
    <property type="component" value="Unassembled WGS sequence"/>
</dbReference>
<dbReference type="AlphaFoldDB" id="A0A1W0WMC2"/>